<dbReference type="Proteomes" id="UP000279259">
    <property type="component" value="Unassembled WGS sequence"/>
</dbReference>
<accession>A0A427XPC7</accession>
<evidence type="ECO:0000313" key="2">
    <source>
        <dbReference type="Proteomes" id="UP000279259"/>
    </source>
</evidence>
<name>A0A427XPC7_9TREE</name>
<dbReference type="STRING" id="1890683.A0A427XPC7"/>
<gene>
    <name evidence="1" type="ORF">EHS25_007159</name>
</gene>
<organism evidence="1 2">
    <name type="scientific">Saitozyma podzolica</name>
    <dbReference type="NCBI Taxonomy" id="1890683"/>
    <lineage>
        <taxon>Eukaryota</taxon>
        <taxon>Fungi</taxon>
        <taxon>Dikarya</taxon>
        <taxon>Basidiomycota</taxon>
        <taxon>Agaricomycotina</taxon>
        <taxon>Tremellomycetes</taxon>
        <taxon>Tremellales</taxon>
        <taxon>Trimorphomycetaceae</taxon>
        <taxon>Saitozyma</taxon>
    </lineage>
</organism>
<dbReference type="EMBL" id="RSCD01000034">
    <property type="protein sequence ID" value="RSH80681.1"/>
    <property type="molecule type" value="Genomic_DNA"/>
</dbReference>
<evidence type="ECO:0000313" key="1">
    <source>
        <dbReference type="EMBL" id="RSH80681.1"/>
    </source>
</evidence>
<proteinExistence type="predicted"/>
<comment type="caution">
    <text evidence="1">The sequence shown here is derived from an EMBL/GenBank/DDBJ whole genome shotgun (WGS) entry which is preliminary data.</text>
</comment>
<protein>
    <submittedName>
        <fullName evidence="1">Uncharacterized protein</fullName>
    </submittedName>
</protein>
<reference evidence="1 2" key="1">
    <citation type="submission" date="2018-11" db="EMBL/GenBank/DDBJ databases">
        <title>Genome sequence of Saitozyma podzolica DSM 27192.</title>
        <authorList>
            <person name="Aliyu H."/>
            <person name="Gorte O."/>
            <person name="Ochsenreither K."/>
        </authorList>
    </citation>
    <scope>NUCLEOTIDE SEQUENCE [LARGE SCALE GENOMIC DNA]</scope>
    <source>
        <strain evidence="1 2">DSM 27192</strain>
    </source>
</reference>
<dbReference type="AlphaFoldDB" id="A0A427XPC7"/>
<dbReference type="OrthoDB" id="2575404at2759"/>
<sequence length="306" mass="34067">MDSLSPAILIMSLRRDSNVLDAKLALVVVPFLRCKFPPVVTAQGLDFGTQLSLHQYISPAFYLSQCRKAEDHRPPGMREGFLEARITAEALLAKLVDVLHQHEMLVLRPSLQMNLRHLQRSPRSDDLEHLWNRLDDTLANTVGGVRGAMSPVSGISSDDILLSTTKAYRQGLHHTSAVHHHSYPEYSKTLLRHSLIFYGRRLGRDPLEGTPPQSPEDATRHSTRLLLSLRVPSSRVQIYPVTAVGQGRMPTRDRGITIAYCSRGSASVVYSIRRKGSNGSSKLQRGIQVVVVVAIENLENSELFVP</sequence>
<keyword evidence="2" id="KW-1185">Reference proteome</keyword>